<organism evidence="15">
    <name type="scientific">Vibrio parahaemolyticus</name>
    <dbReference type="NCBI Taxonomy" id="670"/>
    <lineage>
        <taxon>Bacteria</taxon>
        <taxon>Pseudomonadati</taxon>
        <taxon>Pseudomonadota</taxon>
        <taxon>Gammaproteobacteria</taxon>
        <taxon>Vibrionales</taxon>
        <taxon>Vibrionaceae</taxon>
        <taxon>Vibrio</taxon>
    </lineage>
</organism>
<dbReference type="Gene3D" id="1.10.287.70">
    <property type="match status" value="1"/>
</dbReference>
<gene>
    <name evidence="16" type="ORF">AKG60_07880</name>
    <name evidence="17" type="ORF">EHC69_02340</name>
    <name evidence="15" type="ORF">I7278_16015</name>
</gene>
<name>A0A0L7U0J0_VIBPH</name>
<feature type="transmembrane region" description="Helical" evidence="13">
    <location>
        <begin position="30"/>
        <end position="51"/>
    </location>
</feature>
<evidence type="ECO:0000256" key="3">
    <source>
        <dbReference type="ARBA" id="ARBA00022538"/>
    </source>
</evidence>
<evidence type="ECO:0000313" key="16">
    <source>
        <dbReference type="EMBL" id="OQK01816.1"/>
    </source>
</evidence>
<keyword evidence="9" id="KW-0406">Ion transport</keyword>
<proteinExistence type="predicted"/>
<dbReference type="InterPro" id="IPR028325">
    <property type="entry name" value="VG_K_chnl"/>
</dbReference>
<feature type="transmembrane region" description="Helical" evidence="13">
    <location>
        <begin position="200"/>
        <end position="226"/>
    </location>
</feature>
<evidence type="ECO:0000313" key="18">
    <source>
        <dbReference type="Proteomes" id="UP000191946"/>
    </source>
</evidence>
<dbReference type="GO" id="GO:0001508">
    <property type="term" value="P:action potential"/>
    <property type="evidence" value="ECO:0007669"/>
    <property type="project" value="TreeGrafter"/>
</dbReference>
<dbReference type="AlphaFoldDB" id="A0A0L7U0J0"/>
<dbReference type="RefSeq" id="WP_005497048.1">
    <property type="nucleotide sequence ID" value="NZ_CP009765.1"/>
</dbReference>
<keyword evidence="6" id="KW-0851">Voltage-gated channel</keyword>
<dbReference type="Proteomes" id="UP000191946">
    <property type="component" value="Unassembled WGS sequence"/>
</dbReference>
<evidence type="ECO:0000256" key="6">
    <source>
        <dbReference type="ARBA" id="ARBA00022882"/>
    </source>
</evidence>
<feature type="transmembrane region" description="Helical" evidence="13">
    <location>
        <begin position="57"/>
        <end position="79"/>
    </location>
</feature>
<evidence type="ECO:0000256" key="1">
    <source>
        <dbReference type="ARBA" id="ARBA00004141"/>
    </source>
</evidence>
<keyword evidence="10 13" id="KW-0472">Membrane</keyword>
<reference evidence="17 19" key="3">
    <citation type="submission" date="2018-12" db="EMBL/GenBank/DDBJ databases">
        <title>Genomic insights into the evolutionary origins and pathogenicity of five Vibrio parahaemolyticus strains isolated from the shrimp with acute hepatopancreatic necrosis disease (AHPND).</title>
        <authorList>
            <person name="Yang Q."/>
            <person name="Dong X."/>
            <person name="Xie G."/>
            <person name="Fu S."/>
            <person name="Zou P."/>
            <person name="Sun J."/>
            <person name="Wang Y."/>
            <person name="Huang J."/>
        </authorList>
    </citation>
    <scope>NUCLEOTIDE SEQUENCE [LARGE SCALE GENOMIC DNA]</scope>
    <source>
        <strain evidence="17 19">20160303005-1</strain>
    </source>
</reference>
<accession>A0A0L7U0J0</accession>
<evidence type="ECO:0000313" key="19">
    <source>
        <dbReference type="Proteomes" id="UP000464718"/>
    </source>
</evidence>
<dbReference type="Proteomes" id="UP000464718">
    <property type="component" value="Chromosome i"/>
</dbReference>
<dbReference type="GO" id="GO:0008076">
    <property type="term" value="C:voltage-gated potassium channel complex"/>
    <property type="evidence" value="ECO:0007669"/>
    <property type="project" value="InterPro"/>
</dbReference>
<dbReference type="InterPro" id="IPR005821">
    <property type="entry name" value="Ion_trans_dom"/>
</dbReference>
<protein>
    <submittedName>
        <fullName evidence="16">Capsular biosynthesis protein</fullName>
    </submittedName>
    <submittedName>
        <fullName evidence="15">Ion transporter</fullName>
    </submittedName>
</protein>
<evidence type="ECO:0000256" key="2">
    <source>
        <dbReference type="ARBA" id="ARBA00022448"/>
    </source>
</evidence>
<dbReference type="Proteomes" id="UP000856022">
    <property type="component" value="Unassembled WGS sequence"/>
</dbReference>
<sequence>MFALGFYHAIYFELRMKNNDIKDSTRPMGLLSLILSFMALFVISGLLFFPIDNETRQVLIGLDFIICSIFLLQLTIDLIRSTDRRSFIKLHWIDFVASIPMIEPLRFARIFHILRVVLVLRSSKFILHQLKENRRETTVASILLLMVILITLGSTAMLFIEAKNPAANIRTGADALWWVFVTISTVGYGDHYPVTSGGKFLAVIIIVCGVGIFGMISGVITSILTAPTKQQDHRSKNKERMLEQLLEQQEQILDRLTLIEEEMQQRKIQTKK</sequence>
<keyword evidence="12" id="KW-0175">Coiled coil</keyword>
<keyword evidence="8 13" id="KW-1133">Transmembrane helix</keyword>
<evidence type="ECO:0000256" key="5">
    <source>
        <dbReference type="ARBA" id="ARBA00022826"/>
    </source>
</evidence>
<evidence type="ECO:0000256" key="4">
    <source>
        <dbReference type="ARBA" id="ARBA00022692"/>
    </source>
</evidence>
<reference evidence="15" key="4">
    <citation type="submission" date="2019-12" db="EMBL/GenBank/DDBJ databases">
        <authorList>
            <consortium name="NCBI Pathogen Detection Project"/>
        </authorList>
    </citation>
    <scope>NUCLEOTIDE SEQUENCE</scope>
    <source>
        <strain evidence="15">1930</strain>
    </source>
</reference>
<keyword evidence="7" id="KW-0630">Potassium</keyword>
<keyword evidence="5" id="KW-0631">Potassium channel</keyword>
<dbReference type="EMBL" id="DACQKT010000007">
    <property type="protein sequence ID" value="HAS6678322.1"/>
    <property type="molecule type" value="Genomic_DNA"/>
</dbReference>
<evidence type="ECO:0000259" key="14">
    <source>
        <dbReference type="Pfam" id="PF00520"/>
    </source>
</evidence>
<feature type="domain" description="Ion transport" evidence="14">
    <location>
        <begin position="41"/>
        <end position="230"/>
    </location>
</feature>
<evidence type="ECO:0000256" key="7">
    <source>
        <dbReference type="ARBA" id="ARBA00022958"/>
    </source>
</evidence>
<dbReference type="InterPro" id="IPR027359">
    <property type="entry name" value="Volt_channel_dom_sf"/>
</dbReference>
<evidence type="ECO:0000256" key="9">
    <source>
        <dbReference type="ARBA" id="ARBA00023065"/>
    </source>
</evidence>
<evidence type="ECO:0000256" key="8">
    <source>
        <dbReference type="ARBA" id="ARBA00022989"/>
    </source>
</evidence>
<keyword evidence="2" id="KW-0813">Transport</keyword>
<evidence type="ECO:0000256" key="12">
    <source>
        <dbReference type="SAM" id="Coils"/>
    </source>
</evidence>
<feature type="coiled-coil region" evidence="12">
    <location>
        <begin position="235"/>
        <end position="266"/>
    </location>
</feature>
<reference evidence="15" key="2">
    <citation type="journal article" date="2018" name="Genome Biol.">
        <title>SKESA: strategic k-mer extension for scrupulous assemblies.</title>
        <authorList>
            <person name="Souvorov A."/>
            <person name="Agarwala R."/>
            <person name="Lipman D.J."/>
        </authorList>
    </citation>
    <scope>NUCLEOTIDE SEQUENCE</scope>
    <source>
        <strain evidence="15">1930</strain>
    </source>
</reference>
<dbReference type="Pfam" id="PF00520">
    <property type="entry name" value="Ion_trans"/>
    <property type="match status" value="1"/>
</dbReference>
<dbReference type="GO" id="GO:0005249">
    <property type="term" value="F:voltage-gated potassium channel activity"/>
    <property type="evidence" value="ECO:0007669"/>
    <property type="project" value="InterPro"/>
</dbReference>
<evidence type="ECO:0000313" key="17">
    <source>
        <dbReference type="EMBL" id="QHH08278.1"/>
    </source>
</evidence>
<dbReference type="PRINTS" id="PR00169">
    <property type="entry name" value="KCHANNEL"/>
</dbReference>
<feature type="transmembrane region" description="Helical" evidence="13">
    <location>
        <begin position="139"/>
        <end position="160"/>
    </location>
</feature>
<keyword evidence="4 13" id="KW-0812">Transmembrane</keyword>
<dbReference type="PANTHER" id="PTHR11537">
    <property type="entry name" value="VOLTAGE-GATED POTASSIUM CHANNEL"/>
    <property type="match status" value="1"/>
</dbReference>
<evidence type="ECO:0000256" key="13">
    <source>
        <dbReference type="SAM" id="Phobius"/>
    </source>
</evidence>
<keyword evidence="18" id="KW-1185">Reference proteome</keyword>
<evidence type="ECO:0000313" key="15">
    <source>
        <dbReference type="EMBL" id="HAS6678322.1"/>
    </source>
</evidence>
<keyword evidence="11" id="KW-0407">Ion channel</keyword>
<evidence type="ECO:0000256" key="11">
    <source>
        <dbReference type="ARBA" id="ARBA00023303"/>
    </source>
</evidence>
<keyword evidence="3" id="KW-0633">Potassium transport</keyword>
<dbReference type="EMBL" id="LHQV01000010">
    <property type="protein sequence ID" value="OQK01816.1"/>
    <property type="molecule type" value="Genomic_DNA"/>
</dbReference>
<dbReference type="SUPFAM" id="SSF81324">
    <property type="entry name" value="Voltage-gated potassium channels"/>
    <property type="match status" value="1"/>
</dbReference>
<feature type="transmembrane region" description="Helical" evidence="13">
    <location>
        <begin position="172"/>
        <end position="188"/>
    </location>
</feature>
<reference evidence="16 18" key="1">
    <citation type="submission" date="2015-08" db="EMBL/GenBank/DDBJ databases">
        <title>Draft Genome Sequences of Vibrio parahaemolyticus Strains.</title>
        <authorList>
            <person name="Gonzalez-Escalona N."/>
            <person name="DePaola A."/>
        </authorList>
    </citation>
    <scope>NUCLEOTIDE SEQUENCE [LARGE SCALE GENOMIC DNA]</scope>
    <source>
        <strain evidence="16 18">CFSAN001621</strain>
    </source>
</reference>
<dbReference type="EMBL" id="CP034298">
    <property type="protein sequence ID" value="QHH08278.1"/>
    <property type="molecule type" value="Genomic_DNA"/>
</dbReference>
<dbReference type="Gene3D" id="1.20.120.350">
    <property type="entry name" value="Voltage-gated potassium channels. Chain C"/>
    <property type="match status" value="1"/>
</dbReference>
<dbReference type="PANTHER" id="PTHR11537:SF254">
    <property type="entry name" value="POTASSIUM VOLTAGE-GATED CHANNEL PROTEIN SHAB"/>
    <property type="match status" value="1"/>
</dbReference>
<comment type="subcellular location">
    <subcellularLocation>
        <location evidence="1">Membrane</location>
        <topology evidence="1">Multi-pass membrane protein</topology>
    </subcellularLocation>
</comment>
<evidence type="ECO:0000256" key="10">
    <source>
        <dbReference type="ARBA" id="ARBA00023136"/>
    </source>
</evidence>